<dbReference type="Pfam" id="PF03372">
    <property type="entry name" value="Exo_endo_phos"/>
    <property type="match status" value="1"/>
</dbReference>
<keyword evidence="5" id="KW-0460">Magnesium</keyword>
<dbReference type="InParanoid" id="J0LIA6"/>
<evidence type="ECO:0000256" key="3">
    <source>
        <dbReference type="ARBA" id="ARBA00022723"/>
    </source>
</evidence>
<dbReference type="InterPro" id="IPR004808">
    <property type="entry name" value="AP_endonuc_1"/>
</dbReference>
<evidence type="ECO:0000313" key="8">
    <source>
        <dbReference type="EMBL" id="EJD37975.1"/>
    </source>
</evidence>
<sequence>MRDKRVSVLALQETHLSESHLADLERLYSRLLIINSAHENATSTAGVAIVINKDHITNLDRVKSWEIVPGRALAVQLEWKDQVITFLAVYGPNDKSNSEALWSDIASWWEDNRLEVPGIDVLLGDFNLVEDEIDRAPVRTASVDEAKPALRTLCEKLKVSDGWQNWNPGRLEWTWRRPNSFERSRIDRIYLSETWMGDSRDWSTGHELGGTDHYLVTACLTNHLSPEVGKGRWAMPNGVTEDQKYKDQLKPVAQKLRREAEELQTRPRSSSRNIQHLLESFKDSSASLARQRGKVMGSKAKREIADLNKKRVSVQNDESIDVEEKAAKVQEIESSIEEQQAKQSRQQSDSSKTSNWVFDDANTKYFHRLNKDHKPRDTLKSLKKPGDGAPEWETHSPGMAKVARDFYERLQTVDTNVDDDARNEALDEALNHSNWL</sequence>
<evidence type="ECO:0000256" key="1">
    <source>
        <dbReference type="ARBA" id="ARBA00001946"/>
    </source>
</evidence>
<keyword evidence="4" id="KW-0378">Hydrolase</keyword>
<comment type="similarity">
    <text evidence="2">Belongs to the DNA repair enzymes AP/ExoA family.</text>
</comment>
<keyword evidence="3" id="KW-0479">Metal-binding</keyword>
<dbReference type="PANTHER" id="PTHR22748">
    <property type="entry name" value="AP ENDONUCLEASE"/>
    <property type="match status" value="1"/>
</dbReference>
<dbReference type="GO" id="GO:0003906">
    <property type="term" value="F:DNA-(apurinic or apyrimidinic site) endonuclease activity"/>
    <property type="evidence" value="ECO:0007669"/>
    <property type="project" value="TreeGrafter"/>
</dbReference>
<dbReference type="Gene3D" id="3.60.10.10">
    <property type="entry name" value="Endonuclease/exonuclease/phosphatase"/>
    <property type="match status" value="1"/>
</dbReference>
<dbReference type="OMA" id="PRIKVEI"/>
<keyword evidence="9" id="KW-1185">Reference proteome</keyword>
<dbReference type="EMBL" id="JH687832">
    <property type="protein sequence ID" value="EJD37975.1"/>
    <property type="molecule type" value="Genomic_DNA"/>
</dbReference>
<protein>
    <submittedName>
        <fullName evidence="8">DNase I-like protein</fullName>
    </submittedName>
</protein>
<dbReference type="GO" id="GO:0005634">
    <property type="term" value="C:nucleus"/>
    <property type="evidence" value="ECO:0007669"/>
    <property type="project" value="TreeGrafter"/>
</dbReference>
<dbReference type="Proteomes" id="UP000006514">
    <property type="component" value="Unassembled WGS sequence"/>
</dbReference>
<gene>
    <name evidence="8" type="ORF">AURDEDRAFT_129139</name>
</gene>
<feature type="region of interest" description="Disordered" evidence="6">
    <location>
        <begin position="370"/>
        <end position="397"/>
    </location>
</feature>
<dbReference type="GO" id="GO:0008081">
    <property type="term" value="F:phosphoric diester hydrolase activity"/>
    <property type="evidence" value="ECO:0007669"/>
    <property type="project" value="TreeGrafter"/>
</dbReference>
<feature type="compositionally biased region" description="Basic and acidic residues" evidence="6">
    <location>
        <begin position="372"/>
        <end position="386"/>
    </location>
</feature>
<feature type="region of interest" description="Disordered" evidence="6">
    <location>
        <begin position="331"/>
        <end position="355"/>
    </location>
</feature>
<dbReference type="GO" id="GO:0008311">
    <property type="term" value="F:double-stranded DNA 3'-5' DNA exonuclease activity"/>
    <property type="evidence" value="ECO:0007669"/>
    <property type="project" value="TreeGrafter"/>
</dbReference>
<evidence type="ECO:0000256" key="4">
    <source>
        <dbReference type="ARBA" id="ARBA00022801"/>
    </source>
</evidence>
<dbReference type="CDD" id="cd09076">
    <property type="entry name" value="L1-EN"/>
    <property type="match status" value="1"/>
</dbReference>
<dbReference type="InterPro" id="IPR036691">
    <property type="entry name" value="Endo/exonu/phosph_ase_sf"/>
</dbReference>
<proteinExistence type="inferred from homology"/>
<name>J0LIA6_AURST</name>
<organism evidence="8 9">
    <name type="scientific">Auricularia subglabra (strain TFB-10046 / SS5)</name>
    <name type="common">White-rot fungus</name>
    <name type="synonym">Auricularia delicata (strain TFB10046)</name>
    <dbReference type="NCBI Taxonomy" id="717982"/>
    <lineage>
        <taxon>Eukaryota</taxon>
        <taxon>Fungi</taxon>
        <taxon>Dikarya</taxon>
        <taxon>Basidiomycota</taxon>
        <taxon>Agaricomycotina</taxon>
        <taxon>Agaricomycetes</taxon>
        <taxon>Auriculariales</taxon>
        <taxon>Auriculariaceae</taxon>
        <taxon>Auricularia</taxon>
    </lineage>
</organism>
<evidence type="ECO:0000256" key="2">
    <source>
        <dbReference type="ARBA" id="ARBA00007092"/>
    </source>
</evidence>
<evidence type="ECO:0000256" key="5">
    <source>
        <dbReference type="ARBA" id="ARBA00022842"/>
    </source>
</evidence>
<evidence type="ECO:0000259" key="7">
    <source>
        <dbReference type="Pfam" id="PF03372"/>
    </source>
</evidence>
<dbReference type="SUPFAM" id="SSF56219">
    <property type="entry name" value="DNase I-like"/>
    <property type="match status" value="1"/>
</dbReference>
<reference evidence="9" key="1">
    <citation type="journal article" date="2012" name="Science">
        <title>The Paleozoic origin of enzymatic lignin decomposition reconstructed from 31 fungal genomes.</title>
        <authorList>
            <person name="Floudas D."/>
            <person name="Binder M."/>
            <person name="Riley R."/>
            <person name="Barry K."/>
            <person name="Blanchette R.A."/>
            <person name="Henrissat B."/>
            <person name="Martinez A.T."/>
            <person name="Otillar R."/>
            <person name="Spatafora J.W."/>
            <person name="Yadav J.S."/>
            <person name="Aerts A."/>
            <person name="Benoit I."/>
            <person name="Boyd A."/>
            <person name="Carlson A."/>
            <person name="Copeland A."/>
            <person name="Coutinho P.M."/>
            <person name="de Vries R.P."/>
            <person name="Ferreira P."/>
            <person name="Findley K."/>
            <person name="Foster B."/>
            <person name="Gaskell J."/>
            <person name="Glotzer D."/>
            <person name="Gorecki P."/>
            <person name="Heitman J."/>
            <person name="Hesse C."/>
            <person name="Hori C."/>
            <person name="Igarashi K."/>
            <person name="Jurgens J.A."/>
            <person name="Kallen N."/>
            <person name="Kersten P."/>
            <person name="Kohler A."/>
            <person name="Kuees U."/>
            <person name="Kumar T.K.A."/>
            <person name="Kuo A."/>
            <person name="LaButti K."/>
            <person name="Larrondo L.F."/>
            <person name="Lindquist E."/>
            <person name="Ling A."/>
            <person name="Lombard V."/>
            <person name="Lucas S."/>
            <person name="Lundell T."/>
            <person name="Martin R."/>
            <person name="McLaughlin D.J."/>
            <person name="Morgenstern I."/>
            <person name="Morin E."/>
            <person name="Murat C."/>
            <person name="Nagy L.G."/>
            <person name="Nolan M."/>
            <person name="Ohm R.A."/>
            <person name="Patyshakuliyeva A."/>
            <person name="Rokas A."/>
            <person name="Ruiz-Duenas F.J."/>
            <person name="Sabat G."/>
            <person name="Salamov A."/>
            <person name="Samejima M."/>
            <person name="Schmutz J."/>
            <person name="Slot J.C."/>
            <person name="St John F."/>
            <person name="Stenlid J."/>
            <person name="Sun H."/>
            <person name="Sun S."/>
            <person name="Syed K."/>
            <person name="Tsang A."/>
            <person name="Wiebenga A."/>
            <person name="Young D."/>
            <person name="Pisabarro A."/>
            <person name="Eastwood D.C."/>
            <person name="Martin F."/>
            <person name="Cullen D."/>
            <person name="Grigoriev I.V."/>
            <person name="Hibbett D.S."/>
        </authorList>
    </citation>
    <scope>NUCLEOTIDE SEQUENCE [LARGE SCALE GENOMIC DNA]</scope>
    <source>
        <strain evidence="9">TFB10046</strain>
    </source>
</reference>
<dbReference type="eggNOG" id="ENOG502SMUP">
    <property type="taxonomic scope" value="Eukaryota"/>
</dbReference>
<comment type="cofactor">
    <cofactor evidence="1">
        <name>Mg(2+)</name>
        <dbReference type="ChEBI" id="CHEBI:18420"/>
    </cofactor>
</comment>
<feature type="compositionally biased region" description="Polar residues" evidence="6">
    <location>
        <begin position="341"/>
        <end position="355"/>
    </location>
</feature>
<evidence type="ECO:0000256" key="6">
    <source>
        <dbReference type="SAM" id="MobiDB-lite"/>
    </source>
</evidence>
<dbReference type="AlphaFoldDB" id="J0LIA6"/>
<dbReference type="InterPro" id="IPR005135">
    <property type="entry name" value="Endo/exonuclease/phosphatase"/>
</dbReference>
<feature type="domain" description="Endonuclease/exonuclease/phosphatase" evidence="7">
    <location>
        <begin position="3"/>
        <end position="195"/>
    </location>
</feature>
<dbReference type="OrthoDB" id="3264871at2759"/>
<dbReference type="PANTHER" id="PTHR22748:SF6">
    <property type="entry name" value="DNA-(APURINIC OR APYRIMIDINIC SITE) ENDONUCLEASE"/>
    <property type="match status" value="1"/>
</dbReference>
<dbReference type="GO" id="GO:0006284">
    <property type="term" value="P:base-excision repair"/>
    <property type="evidence" value="ECO:0007669"/>
    <property type="project" value="TreeGrafter"/>
</dbReference>
<accession>J0LIA6</accession>
<evidence type="ECO:0000313" key="9">
    <source>
        <dbReference type="Proteomes" id="UP000006514"/>
    </source>
</evidence>
<dbReference type="GO" id="GO:0046872">
    <property type="term" value="F:metal ion binding"/>
    <property type="evidence" value="ECO:0007669"/>
    <property type="project" value="UniProtKB-KW"/>
</dbReference>
<dbReference type="KEGG" id="adl:AURDEDRAFT_129139"/>